<keyword evidence="1" id="KW-0732">Signal</keyword>
<accession>A0ABX7Q6Z7</accession>
<evidence type="ECO:0000256" key="1">
    <source>
        <dbReference type="SAM" id="SignalP"/>
    </source>
</evidence>
<dbReference type="Gene3D" id="1.10.1130.10">
    <property type="entry name" value="Flavocytochrome C3, Chain A"/>
    <property type="match status" value="1"/>
</dbReference>
<evidence type="ECO:0000313" key="2">
    <source>
        <dbReference type="EMBL" id="QSV47246.1"/>
    </source>
</evidence>
<sequence>MKLAPLWVKLSAAAFVFCVASPVFAEKAGIGWQETIAAKSGKAKTMAELAKMYDSSSCIDCHQDTHDDWNKSIHARSIFGTSRTAATFKTAVINGLMEWPYSGVKKPEDVKVEHLMGCAKCHLPQLADAEDSVAKEIIATIDNWQDALKKKDNAKATAEADKLKSLNINCLICHNRNAITHKWTDGYPQQGVVYGSKEGDHPSDAFPKMKVSPIMSESIQCGQCHGLGPNMELDNPTQCCTSYGSYLWSYTAEGGSETCQDCHMKKSKLGHNMQSYRDPGMAKAAVEFKAEARAFHWRDGATIKPKAVVKVEMVNHAGHSIPDG</sequence>
<organism evidence="2 3">
    <name type="scientific">Geobacter benzoatilyticus</name>
    <dbReference type="NCBI Taxonomy" id="2815309"/>
    <lineage>
        <taxon>Bacteria</taxon>
        <taxon>Pseudomonadati</taxon>
        <taxon>Thermodesulfobacteriota</taxon>
        <taxon>Desulfuromonadia</taxon>
        <taxon>Geobacterales</taxon>
        <taxon>Geobacteraceae</taxon>
        <taxon>Geobacter</taxon>
    </lineage>
</organism>
<evidence type="ECO:0000313" key="3">
    <source>
        <dbReference type="Proteomes" id="UP000663651"/>
    </source>
</evidence>
<keyword evidence="3" id="KW-1185">Reference proteome</keyword>
<protein>
    <submittedName>
        <fullName evidence="2">Cytochrome C</fullName>
    </submittedName>
</protein>
<dbReference type="Proteomes" id="UP000663651">
    <property type="component" value="Chromosome"/>
</dbReference>
<dbReference type="InterPro" id="IPR036280">
    <property type="entry name" value="Multihaem_cyt_sf"/>
</dbReference>
<proteinExistence type="predicted"/>
<dbReference type="SUPFAM" id="SSF48695">
    <property type="entry name" value="Multiheme cytochromes"/>
    <property type="match status" value="1"/>
</dbReference>
<feature type="signal peptide" evidence="1">
    <location>
        <begin position="1"/>
        <end position="25"/>
    </location>
</feature>
<dbReference type="NCBIfam" id="NF040886">
    <property type="entry name" value="cyt_C_like_Sec"/>
    <property type="match status" value="1"/>
</dbReference>
<feature type="chain" id="PRO_5045855704" evidence="1">
    <location>
        <begin position="26"/>
        <end position="324"/>
    </location>
</feature>
<gene>
    <name evidence="2" type="ORF">JZM60_08295</name>
</gene>
<dbReference type="EMBL" id="CP071382">
    <property type="protein sequence ID" value="QSV47246.1"/>
    <property type="molecule type" value="Genomic_DNA"/>
</dbReference>
<reference evidence="2 3" key="1">
    <citation type="submission" date="2021-03" db="EMBL/GenBank/DDBJ databases">
        <title>Geobacter metallireducens gen. nov. sp. nov., a microorganism capable of coupling the complete oxidation of organic compounds to the reduction of iron and other metals.</title>
        <authorList>
            <person name="Li Y."/>
        </authorList>
    </citation>
    <scope>NUCLEOTIDE SEQUENCE [LARGE SCALE GENOMIC DNA]</scope>
    <source>
        <strain evidence="2 3">Jerry-YX</strain>
    </source>
</reference>
<name>A0ABX7Q6Z7_9BACT</name>